<dbReference type="EMBL" id="NWUO01000023">
    <property type="protein sequence ID" value="PNS10092.1"/>
    <property type="molecule type" value="Genomic_DNA"/>
</dbReference>
<dbReference type="AlphaFoldDB" id="A0A2K1Q4W4"/>
<protein>
    <submittedName>
        <fullName evidence="1">Uncharacterized protein</fullName>
    </submittedName>
</protein>
<keyword evidence="2" id="KW-1185">Reference proteome</keyword>
<evidence type="ECO:0000313" key="2">
    <source>
        <dbReference type="Proteomes" id="UP000236345"/>
    </source>
</evidence>
<proteinExistence type="predicted"/>
<evidence type="ECO:0000313" key="1">
    <source>
        <dbReference type="EMBL" id="PNS10092.1"/>
    </source>
</evidence>
<name>A0A2K1Q4W4_9GAMM</name>
<comment type="caution">
    <text evidence="1">The sequence shown here is derived from an EMBL/GenBank/DDBJ whole genome shotgun (WGS) entry which is preliminary data.</text>
</comment>
<gene>
    <name evidence="1" type="ORF">COO59_19435</name>
</gene>
<organism evidence="1 2">
    <name type="scientific">Mixta theicola</name>
    <dbReference type="NCBI Taxonomy" id="1458355"/>
    <lineage>
        <taxon>Bacteria</taxon>
        <taxon>Pseudomonadati</taxon>
        <taxon>Pseudomonadota</taxon>
        <taxon>Gammaproteobacteria</taxon>
        <taxon>Enterobacterales</taxon>
        <taxon>Erwiniaceae</taxon>
        <taxon>Mixta</taxon>
    </lineage>
</organism>
<accession>A0A2K1Q4W4</accession>
<sequence length="65" mass="7546">MLFSGLHAVSAWAVKHSLAVPQRAQQARFIKFMSYPRGILPEELRHRHGLKSTVRPHHGWRGSRY</sequence>
<dbReference type="Proteomes" id="UP000236345">
    <property type="component" value="Unassembled WGS sequence"/>
</dbReference>
<reference evidence="2" key="1">
    <citation type="submission" date="2017-09" db="EMBL/GenBank/DDBJ databases">
        <authorList>
            <person name="Palmer M."/>
            <person name="Steenkamp E.T."/>
            <person name="Coetzee M.P."/>
            <person name="Avontuur J.R."/>
            <person name="Van Zyl E."/>
            <person name="Chan W.-Y."/>
            <person name="Blom J."/>
            <person name="Venter S.N."/>
        </authorList>
    </citation>
    <scope>NUCLEOTIDE SEQUENCE [LARGE SCALE GENOMIC DNA]</scope>
    <source>
        <strain evidence="2">QC88-366</strain>
    </source>
</reference>